<keyword evidence="6" id="KW-0699">rRNA-binding</keyword>
<dbReference type="OrthoDB" id="9805918at2"/>
<evidence type="ECO:0000256" key="6">
    <source>
        <dbReference type="HAMAP-Rule" id="MF_00367"/>
    </source>
</evidence>
<comment type="function">
    <text evidence="6">An essential GTPase that binds both GDP and GTP, with rapid nucleotide exchange. Plays a role in 16S rRNA processing and 30S ribosomal subunit biogenesis and possibly also in cell cycle regulation and energy metabolism.</text>
</comment>
<feature type="binding site" evidence="6">
    <location>
        <begin position="75"/>
        <end position="79"/>
    </location>
    <ligand>
        <name>GTP</name>
        <dbReference type="ChEBI" id="CHEBI:37565"/>
    </ligand>
</feature>
<dbReference type="Pfam" id="PF07650">
    <property type="entry name" value="KH_2"/>
    <property type="match status" value="1"/>
</dbReference>
<feature type="domain" description="Era-type G" evidence="10">
    <location>
        <begin position="20"/>
        <end position="188"/>
    </location>
</feature>
<evidence type="ECO:0000313" key="12">
    <source>
        <dbReference type="Proteomes" id="UP000033774"/>
    </source>
</evidence>
<dbReference type="InterPro" id="IPR015946">
    <property type="entry name" value="KH_dom-like_a/b"/>
</dbReference>
<keyword evidence="3 6" id="KW-0547">Nucleotide-binding</keyword>
<dbReference type="PRINTS" id="PR00326">
    <property type="entry name" value="GTP1OBG"/>
</dbReference>
<evidence type="ECO:0000256" key="3">
    <source>
        <dbReference type="ARBA" id="ARBA00022741"/>
    </source>
</evidence>
<dbReference type="GO" id="GO:0070181">
    <property type="term" value="F:small ribosomal subunit rRNA binding"/>
    <property type="evidence" value="ECO:0007669"/>
    <property type="project" value="UniProtKB-UniRule"/>
</dbReference>
<keyword evidence="5 6" id="KW-0342">GTP-binding</keyword>
<evidence type="ECO:0000259" key="9">
    <source>
        <dbReference type="PROSITE" id="PS50823"/>
    </source>
</evidence>
<accession>A0A0F3IV24</accession>
<protein>
    <recommendedName>
        <fullName evidence="2 6">GTPase Era</fullName>
    </recommendedName>
</protein>
<keyword evidence="6" id="KW-0690">Ribosome biogenesis</keyword>
<dbReference type="HAMAP" id="MF_00367">
    <property type="entry name" value="GTPase_Era"/>
    <property type="match status" value="1"/>
</dbReference>
<feature type="region of interest" description="G5" evidence="7">
    <location>
        <begin position="167"/>
        <end position="169"/>
    </location>
</feature>
<keyword evidence="6" id="KW-0472">Membrane</keyword>
<comment type="caution">
    <text evidence="11">The sequence shown here is derived from an EMBL/GenBank/DDBJ whole genome shotgun (WGS) entry which is preliminary data.</text>
</comment>
<dbReference type="InterPro" id="IPR009019">
    <property type="entry name" value="KH_sf_prok-type"/>
</dbReference>
<dbReference type="InterPro" id="IPR006073">
    <property type="entry name" value="GTP-bd"/>
</dbReference>
<keyword evidence="6" id="KW-0963">Cytoplasm</keyword>
<feature type="region of interest" description="G2" evidence="7">
    <location>
        <begin position="54"/>
        <end position="58"/>
    </location>
</feature>
<feature type="domain" description="KH type-2" evidence="9">
    <location>
        <begin position="219"/>
        <end position="296"/>
    </location>
</feature>
<organism evidence="11 12">
    <name type="scientific">Elstera litoralis</name>
    <dbReference type="NCBI Taxonomy" id="552518"/>
    <lineage>
        <taxon>Bacteria</taxon>
        <taxon>Pseudomonadati</taxon>
        <taxon>Pseudomonadota</taxon>
        <taxon>Alphaproteobacteria</taxon>
        <taxon>Rhodospirillales</taxon>
        <taxon>Rhodospirillaceae</taxon>
        <taxon>Elstera</taxon>
    </lineage>
</organism>
<keyword evidence="4 6" id="KW-0694">RNA-binding</keyword>
<dbReference type="InterPro" id="IPR005225">
    <property type="entry name" value="Small_GTP-bd"/>
</dbReference>
<feature type="binding site" evidence="6">
    <location>
        <begin position="28"/>
        <end position="35"/>
    </location>
    <ligand>
        <name>GTP</name>
        <dbReference type="ChEBI" id="CHEBI:37565"/>
    </ligand>
</feature>
<dbReference type="GO" id="GO:0043024">
    <property type="term" value="F:ribosomal small subunit binding"/>
    <property type="evidence" value="ECO:0007669"/>
    <property type="project" value="TreeGrafter"/>
</dbReference>
<dbReference type="GO" id="GO:0000028">
    <property type="term" value="P:ribosomal small subunit assembly"/>
    <property type="evidence" value="ECO:0007669"/>
    <property type="project" value="TreeGrafter"/>
</dbReference>
<dbReference type="GO" id="GO:0005525">
    <property type="term" value="F:GTP binding"/>
    <property type="evidence" value="ECO:0007669"/>
    <property type="project" value="UniProtKB-UniRule"/>
</dbReference>
<comment type="subcellular location">
    <subcellularLocation>
        <location evidence="6">Cytoplasm</location>
    </subcellularLocation>
    <subcellularLocation>
        <location evidence="6">Cell membrane</location>
        <topology evidence="6">Peripheral membrane protein</topology>
    </subcellularLocation>
</comment>
<dbReference type="SUPFAM" id="SSF52540">
    <property type="entry name" value="P-loop containing nucleoside triphosphate hydrolases"/>
    <property type="match status" value="1"/>
</dbReference>
<dbReference type="InterPro" id="IPR030388">
    <property type="entry name" value="G_ERA_dom"/>
</dbReference>
<dbReference type="GO" id="GO:0003924">
    <property type="term" value="F:GTPase activity"/>
    <property type="evidence" value="ECO:0007669"/>
    <property type="project" value="UniProtKB-UniRule"/>
</dbReference>
<feature type="region of interest" description="G4" evidence="7">
    <location>
        <begin position="138"/>
        <end position="141"/>
    </location>
</feature>
<dbReference type="InterPro" id="IPR004044">
    <property type="entry name" value="KH_dom_type_2"/>
</dbReference>
<evidence type="ECO:0000313" key="11">
    <source>
        <dbReference type="EMBL" id="KJV10487.1"/>
    </source>
</evidence>
<feature type="region of interest" description="G3" evidence="7">
    <location>
        <begin position="75"/>
        <end position="78"/>
    </location>
</feature>
<feature type="binding site" evidence="6">
    <location>
        <begin position="138"/>
        <end position="141"/>
    </location>
    <ligand>
        <name>GTP</name>
        <dbReference type="ChEBI" id="CHEBI:37565"/>
    </ligand>
</feature>
<evidence type="ECO:0000256" key="4">
    <source>
        <dbReference type="ARBA" id="ARBA00022884"/>
    </source>
</evidence>
<dbReference type="NCBIfam" id="TIGR00231">
    <property type="entry name" value="small_GTP"/>
    <property type="match status" value="1"/>
</dbReference>
<dbReference type="InterPro" id="IPR027417">
    <property type="entry name" value="P-loop_NTPase"/>
</dbReference>
<dbReference type="Gene3D" id="3.30.300.20">
    <property type="match status" value="1"/>
</dbReference>
<dbReference type="Proteomes" id="UP000033774">
    <property type="component" value="Unassembled WGS sequence"/>
</dbReference>
<evidence type="ECO:0000256" key="7">
    <source>
        <dbReference type="PROSITE-ProRule" id="PRU01050"/>
    </source>
</evidence>
<keyword evidence="6" id="KW-1003">Cell membrane</keyword>
<proteinExistence type="inferred from homology"/>
<dbReference type="Gene3D" id="3.40.50.300">
    <property type="entry name" value="P-loop containing nucleotide triphosphate hydrolases"/>
    <property type="match status" value="1"/>
</dbReference>
<keyword evidence="12" id="KW-1185">Reference proteome</keyword>
<dbReference type="GO" id="GO:0005886">
    <property type="term" value="C:plasma membrane"/>
    <property type="evidence" value="ECO:0007669"/>
    <property type="project" value="UniProtKB-SubCell"/>
</dbReference>
<dbReference type="InterPro" id="IPR005662">
    <property type="entry name" value="GTPase_Era-like"/>
</dbReference>
<dbReference type="PROSITE" id="PS51713">
    <property type="entry name" value="G_ERA"/>
    <property type="match status" value="1"/>
</dbReference>
<name>A0A0F3IV24_9PROT</name>
<evidence type="ECO:0000256" key="8">
    <source>
        <dbReference type="RuleBase" id="RU003761"/>
    </source>
</evidence>
<evidence type="ECO:0000256" key="2">
    <source>
        <dbReference type="ARBA" id="ARBA00020484"/>
    </source>
</evidence>
<dbReference type="PANTHER" id="PTHR42698:SF1">
    <property type="entry name" value="GTPASE ERA, MITOCHONDRIAL"/>
    <property type="match status" value="1"/>
</dbReference>
<gene>
    <name evidence="6" type="primary">era</name>
    <name evidence="11" type="ORF">VZ95_04530</name>
</gene>
<comment type="subunit">
    <text evidence="6">Monomer.</text>
</comment>
<dbReference type="PROSITE" id="PS50823">
    <property type="entry name" value="KH_TYPE_2"/>
    <property type="match status" value="1"/>
</dbReference>
<dbReference type="SUPFAM" id="SSF54814">
    <property type="entry name" value="Prokaryotic type KH domain (KH-domain type II)"/>
    <property type="match status" value="1"/>
</dbReference>
<dbReference type="GO" id="GO:0005829">
    <property type="term" value="C:cytosol"/>
    <property type="evidence" value="ECO:0007669"/>
    <property type="project" value="TreeGrafter"/>
</dbReference>
<dbReference type="NCBIfam" id="NF000908">
    <property type="entry name" value="PRK00089.1"/>
    <property type="match status" value="1"/>
</dbReference>
<comment type="similarity">
    <text evidence="1 6 7 8">Belongs to the TRAFAC class TrmE-Era-EngA-EngB-Septin-like GTPase superfamily. Era GTPase family.</text>
</comment>
<dbReference type="Pfam" id="PF01926">
    <property type="entry name" value="MMR_HSR1"/>
    <property type="match status" value="1"/>
</dbReference>
<dbReference type="NCBIfam" id="TIGR00436">
    <property type="entry name" value="era"/>
    <property type="match status" value="1"/>
</dbReference>
<evidence type="ECO:0000259" key="10">
    <source>
        <dbReference type="PROSITE" id="PS51713"/>
    </source>
</evidence>
<sequence>MTDQDQSSETAHPNGPENARCGFVSLVGSPNAGKSTLLNALVGAKISIVTPKAQTTRARTLGIAMVAETQIVLVDTPGIFSGAKRRLERSMISAAWESTQNVDAVLYLIDARKGLNEEQDAILEGLAKSKAPLILVLNKVDLVDRPKLLELSQAIHARVNFASTFMISALSGSGVKDVLTDLAKRMPKGPWHYPDDQLADTSLRLMAAELTREQLFMQLQDELPYSLVVETDQWNDRPDGSVRIEQTITLERPGQKMIVIGANGQKIKSIGQAARREMMKHFERTVHLFLHVKVRENWTEDRSIYASLGLNFKA</sequence>
<evidence type="ECO:0000256" key="1">
    <source>
        <dbReference type="ARBA" id="ARBA00007921"/>
    </source>
</evidence>
<dbReference type="CDD" id="cd04163">
    <property type="entry name" value="Era"/>
    <property type="match status" value="1"/>
</dbReference>
<feature type="region of interest" description="G1" evidence="7">
    <location>
        <begin position="28"/>
        <end position="35"/>
    </location>
</feature>
<dbReference type="CDD" id="cd22534">
    <property type="entry name" value="KH-II_Era"/>
    <property type="match status" value="1"/>
</dbReference>
<evidence type="ECO:0000256" key="5">
    <source>
        <dbReference type="ARBA" id="ARBA00023134"/>
    </source>
</evidence>
<dbReference type="AlphaFoldDB" id="A0A0F3IV24"/>
<reference evidence="11 12" key="1">
    <citation type="submission" date="2015-03" db="EMBL/GenBank/DDBJ databases">
        <title>Draft genome sequence of Elstera litoralis.</title>
        <authorList>
            <person name="Rahalkar M.C."/>
            <person name="Dhakephalkar P.K."/>
            <person name="Pore S.D."/>
            <person name="Arora P."/>
            <person name="Kapse N.G."/>
            <person name="Pandit P.S."/>
        </authorList>
    </citation>
    <scope>NUCLEOTIDE SEQUENCE [LARGE SCALE GENOMIC DNA]</scope>
    <source>
        <strain evidence="11 12">Dia-1</strain>
    </source>
</reference>
<dbReference type="PATRIC" id="fig|552518.3.peg.4670"/>
<dbReference type="RefSeq" id="WP_045774817.1">
    <property type="nucleotide sequence ID" value="NZ_LAJY01000089.1"/>
</dbReference>
<dbReference type="EMBL" id="LAJY01000089">
    <property type="protein sequence ID" value="KJV10487.1"/>
    <property type="molecule type" value="Genomic_DNA"/>
</dbReference>
<dbReference type="PANTHER" id="PTHR42698">
    <property type="entry name" value="GTPASE ERA"/>
    <property type="match status" value="1"/>
</dbReference>